<dbReference type="PROSITE" id="PS51007">
    <property type="entry name" value="CYTC"/>
    <property type="match status" value="1"/>
</dbReference>
<dbReference type="PANTHER" id="PTHR35008:SF4">
    <property type="entry name" value="BLL4482 PROTEIN"/>
    <property type="match status" value="1"/>
</dbReference>
<evidence type="ECO:0000259" key="6">
    <source>
        <dbReference type="PROSITE" id="PS51007"/>
    </source>
</evidence>
<evidence type="ECO:0000313" key="8">
    <source>
        <dbReference type="EMBL" id="MBK1816028.1"/>
    </source>
</evidence>
<keyword evidence="2 4" id="KW-0479">Metal-binding</keyword>
<dbReference type="InterPro" id="IPR051459">
    <property type="entry name" value="Cytochrome_c-type_DH"/>
</dbReference>
<evidence type="ECO:0000256" key="2">
    <source>
        <dbReference type="ARBA" id="ARBA00022723"/>
    </source>
</evidence>
<feature type="signal peptide" evidence="5">
    <location>
        <begin position="1"/>
        <end position="17"/>
    </location>
</feature>
<dbReference type="Proteomes" id="UP000600139">
    <property type="component" value="Unassembled WGS sequence"/>
</dbReference>
<dbReference type="PANTHER" id="PTHR35008">
    <property type="entry name" value="BLL4482 PROTEIN-RELATED"/>
    <property type="match status" value="1"/>
</dbReference>
<evidence type="ECO:0000256" key="1">
    <source>
        <dbReference type="ARBA" id="ARBA00022617"/>
    </source>
</evidence>
<dbReference type="InterPro" id="IPR036909">
    <property type="entry name" value="Cyt_c-like_dom_sf"/>
</dbReference>
<dbReference type="Pfam" id="PF00034">
    <property type="entry name" value="Cytochrom_C"/>
    <property type="match status" value="1"/>
</dbReference>
<evidence type="ECO:0000256" key="5">
    <source>
        <dbReference type="SAM" id="SignalP"/>
    </source>
</evidence>
<organism evidence="8 9">
    <name type="scientific">Luteolibacter yonseiensis</name>
    <dbReference type="NCBI Taxonomy" id="1144680"/>
    <lineage>
        <taxon>Bacteria</taxon>
        <taxon>Pseudomonadati</taxon>
        <taxon>Verrucomicrobiota</taxon>
        <taxon>Verrucomicrobiia</taxon>
        <taxon>Verrucomicrobiales</taxon>
        <taxon>Verrucomicrobiaceae</taxon>
        <taxon>Luteolibacter</taxon>
    </lineage>
</organism>
<evidence type="ECO:0000313" key="9">
    <source>
        <dbReference type="Proteomes" id="UP000600139"/>
    </source>
</evidence>
<dbReference type="SUPFAM" id="SSF46626">
    <property type="entry name" value="Cytochrome c"/>
    <property type="match status" value="1"/>
</dbReference>
<feature type="domain" description="Cytochrome c" evidence="6">
    <location>
        <begin position="15"/>
        <end position="106"/>
    </location>
</feature>
<dbReference type="AlphaFoldDB" id="A0A934R4T8"/>
<evidence type="ECO:0000256" key="4">
    <source>
        <dbReference type="PROSITE-ProRule" id="PRU00433"/>
    </source>
</evidence>
<dbReference type="RefSeq" id="WP_200350986.1">
    <property type="nucleotide sequence ID" value="NZ_BAABHZ010000006.1"/>
</dbReference>
<evidence type="ECO:0000256" key="3">
    <source>
        <dbReference type="ARBA" id="ARBA00023004"/>
    </source>
</evidence>
<accession>A0A934R4T8</accession>
<feature type="domain" description="PA14" evidence="7">
    <location>
        <begin position="148"/>
        <end position="291"/>
    </location>
</feature>
<sequence>MISRLLLFFCAAGPLLAQDGQQLFTLYCSACHGADGKGATGGTFPPLAESPWLAGDPDRAVKVVLKGLTGPVDVLGKTYNLEMPPQGAVLPDDQIAAILTYVRSSWGNQAAAVTPDFVKTIRASVSDRNAPWTSEEILKLHPLPLEKTVLTNLLSQAYSGKWSSLPDFSTLKAANVEEEHDGIISLKDSPFEDDFAIVWTADFQAPADAEYEFLLDADDAAAVILNGKTVTEIKGAGPMNGSRVRKGKIKLTKGSHKFRLEFLELSDKQGIALGWKLPGDAPWNWLTDEKAQQPKVREPIPIEAVGNRPVIYRNFITGTTPRAIGVGFPGGLNLAYSADDLAPELLWTGKFIDGGPKWVERGTDNNPPAGENVVALNKSRTLPTSARFKGYKLDPAGNPTFIVQIGQQILRDSWAAESGALVRKLSITGPSLEIQIPQPPELTIDGANGKTSLQLNSGQPVTLTYRWK</sequence>
<dbReference type="PROSITE" id="PS51820">
    <property type="entry name" value="PA14"/>
    <property type="match status" value="1"/>
</dbReference>
<proteinExistence type="predicted"/>
<dbReference type="Gene3D" id="3.90.182.10">
    <property type="entry name" value="Toxin - Anthrax Protective Antigen,domain 1"/>
    <property type="match status" value="1"/>
</dbReference>
<evidence type="ECO:0000259" key="7">
    <source>
        <dbReference type="PROSITE" id="PS51820"/>
    </source>
</evidence>
<dbReference type="Pfam" id="PF07691">
    <property type="entry name" value="PA14"/>
    <property type="match status" value="1"/>
</dbReference>
<keyword evidence="5" id="KW-0732">Signal</keyword>
<dbReference type="Gene3D" id="1.10.760.10">
    <property type="entry name" value="Cytochrome c-like domain"/>
    <property type="match status" value="1"/>
</dbReference>
<dbReference type="EMBL" id="JAENIK010000011">
    <property type="protein sequence ID" value="MBK1816028.1"/>
    <property type="molecule type" value="Genomic_DNA"/>
</dbReference>
<gene>
    <name evidence="8" type="ORF">JIN84_10420</name>
</gene>
<comment type="caution">
    <text evidence="8">The sequence shown here is derived from an EMBL/GenBank/DDBJ whole genome shotgun (WGS) entry which is preliminary data.</text>
</comment>
<keyword evidence="3 4" id="KW-0408">Iron</keyword>
<dbReference type="GO" id="GO:0046872">
    <property type="term" value="F:metal ion binding"/>
    <property type="evidence" value="ECO:0007669"/>
    <property type="project" value="UniProtKB-KW"/>
</dbReference>
<keyword evidence="1 4" id="KW-0349">Heme</keyword>
<dbReference type="GO" id="GO:0020037">
    <property type="term" value="F:heme binding"/>
    <property type="evidence" value="ECO:0007669"/>
    <property type="project" value="InterPro"/>
</dbReference>
<feature type="chain" id="PRO_5037343712" evidence="5">
    <location>
        <begin position="18"/>
        <end position="468"/>
    </location>
</feature>
<dbReference type="InterPro" id="IPR011658">
    <property type="entry name" value="PA14_dom"/>
</dbReference>
<dbReference type="SUPFAM" id="SSF56988">
    <property type="entry name" value="Anthrax protective antigen"/>
    <property type="match status" value="1"/>
</dbReference>
<protein>
    <submittedName>
        <fullName evidence="8">C-type cytochrome</fullName>
    </submittedName>
</protein>
<dbReference type="InterPro" id="IPR009056">
    <property type="entry name" value="Cyt_c-like_dom"/>
</dbReference>
<dbReference type="SMART" id="SM00758">
    <property type="entry name" value="PA14"/>
    <property type="match status" value="1"/>
</dbReference>
<name>A0A934R4T8_9BACT</name>
<dbReference type="GO" id="GO:0009055">
    <property type="term" value="F:electron transfer activity"/>
    <property type="evidence" value="ECO:0007669"/>
    <property type="project" value="InterPro"/>
</dbReference>
<dbReference type="InterPro" id="IPR037524">
    <property type="entry name" value="PA14/GLEYA"/>
</dbReference>
<reference evidence="8" key="1">
    <citation type="submission" date="2021-01" db="EMBL/GenBank/DDBJ databases">
        <title>Modified the classification status of verrucomicrobia.</title>
        <authorList>
            <person name="Feng X."/>
        </authorList>
    </citation>
    <scope>NUCLEOTIDE SEQUENCE</scope>
    <source>
        <strain evidence="8">JCM 18052</strain>
    </source>
</reference>
<keyword evidence="9" id="KW-1185">Reference proteome</keyword>